<evidence type="ECO:0000313" key="2">
    <source>
        <dbReference type="Proteomes" id="UP000325141"/>
    </source>
</evidence>
<gene>
    <name evidence="1" type="ORF">F0460_00265</name>
</gene>
<protein>
    <submittedName>
        <fullName evidence="1">Uncharacterized protein</fullName>
    </submittedName>
</protein>
<comment type="caution">
    <text evidence="1">The sequence shown here is derived from an EMBL/GenBank/DDBJ whole genome shotgun (WGS) entry which is preliminary data.</text>
</comment>
<proteinExistence type="predicted"/>
<dbReference type="Proteomes" id="UP000325141">
    <property type="component" value="Unassembled WGS sequence"/>
</dbReference>
<accession>A0A5M6CS97</accession>
<evidence type="ECO:0000313" key="1">
    <source>
        <dbReference type="EMBL" id="KAA5538074.1"/>
    </source>
</evidence>
<reference evidence="1 2" key="1">
    <citation type="submission" date="2019-09" db="EMBL/GenBank/DDBJ databases">
        <title>Genome sequence and assembly of Flavobacterium sp.</title>
        <authorList>
            <person name="Chhetri G."/>
        </authorList>
    </citation>
    <scope>NUCLEOTIDE SEQUENCE [LARGE SCALE GENOMIC DNA]</scope>
    <source>
        <strain evidence="1 2">SNL9</strain>
    </source>
</reference>
<dbReference type="AlphaFoldDB" id="A0A5M6CS97"/>
<name>A0A5M6CS97_9FLAO</name>
<organism evidence="1 2">
    <name type="scientific">Paenimyroides baculatum</name>
    <dbReference type="NCBI Taxonomy" id="2608000"/>
    <lineage>
        <taxon>Bacteria</taxon>
        <taxon>Pseudomonadati</taxon>
        <taxon>Bacteroidota</taxon>
        <taxon>Flavobacteriia</taxon>
        <taxon>Flavobacteriales</taxon>
        <taxon>Flavobacteriaceae</taxon>
        <taxon>Paenimyroides</taxon>
    </lineage>
</organism>
<keyword evidence="2" id="KW-1185">Reference proteome</keyword>
<dbReference type="RefSeq" id="WP_150009317.1">
    <property type="nucleotide sequence ID" value="NZ_VWSG01000001.1"/>
</dbReference>
<sequence>MIKNEIHQKFDEMFAPVQRRIKGLSGIESFSEKNELLHKFITSPEFEKFKNEYTSKYPENSPESIEVVEAICEIHNKAINDSLS</sequence>
<dbReference type="EMBL" id="VWSG01000001">
    <property type="protein sequence ID" value="KAA5538074.1"/>
    <property type="molecule type" value="Genomic_DNA"/>
</dbReference>